<evidence type="ECO:0000256" key="1">
    <source>
        <dbReference type="SAM" id="MobiDB-lite"/>
    </source>
</evidence>
<organism evidence="2 3">
    <name type="scientific">Liparis tanakae</name>
    <name type="common">Tanaka's snailfish</name>
    <dbReference type="NCBI Taxonomy" id="230148"/>
    <lineage>
        <taxon>Eukaryota</taxon>
        <taxon>Metazoa</taxon>
        <taxon>Chordata</taxon>
        <taxon>Craniata</taxon>
        <taxon>Vertebrata</taxon>
        <taxon>Euteleostomi</taxon>
        <taxon>Actinopterygii</taxon>
        <taxon>Neopterygii</taxon>
        <taxon>Teleostei</taxon>
        <taxon>Neoteleostei</taxon>
        <taxon>Acanthomorphata</taxon>
        <taxon>Eupercaria</taxon>
        <taxon>Perciformes</taxon>
        <taxon>Cottioidei</taxon>
        <taxon>Cottales</taxon>
        <taxon>Liparidae</taxon>
        <taxon>Liparis</taxon>
    </lineage>
</organism>
<proteinExistence type="predicted"/>
<protein>
    <submittedName>
        <fullName evidence="2">Uncharacterized protein</fullName>
    </submittedName>
</protein>
<gene>
    <name evidence="2" type="ORF">EYF80_054790</name>
</gene>
<feature type="region of interest" description="Disordered" evidence="1">
    <location>
        <begin position="186"/>
        <end position="205"/>
    </location>
</feature>
<accession>A0A4Z2F2R4</accession>
<keyword evidence="3" id="KW-1185">Reference proteome</keyword>
<dbReference type="EMBL" id="SRLO01001841">
    <property type="protein sequence ID" value="TNN35051.1"/>
    <property type="molecule type" value="Genomic_DNA"/>
</dbReference>
<dbReference type="Proteomes" id="UP000314294">
    <property type="component" value="Unassembled WGS sequence"/>
</dbReference>
<feature type="region of interest" description="Disordered" evidence="1">
    <location>
        <begin position="268"/>
        <end position="309"/>
    </location>
</feature>
<feature type="compositionally biased region" description="Low complexity" evidence="1">
    <location>
        <begin position="152"/>
        <end position="161"/>
    </location>
</feature>
<dbReference type="AlphaFoldDB" id="A0A4Z2F2R4"/>
<feature type="region of interest" description="Disordered" evidence="1">
    <location>
        <begin position="120"/>
        <end position="161"/>
    </location>
</feature>
<evidence type="ECO:0000313" key="2">
    <source>
        <dbReference type="EMBL" id="TNN35051.1"/>
    </source>
</evidence>
<sequence>MPQLLAVVAELRAAAVAAARQLGAAGAPERNHRSGAGHQRQSGSATSHRLSMNSSYFSMSAWSPRIMRMSCGLKRSEHSGQLMLMRDSEISMRRYWRRQSMQERWGQVMMSGKLSLEWRRRHSGHSSTSGPAPPPIVQKEEVEGPEAEEVEAAAAAAGASSVRAAEKKKAEFLSLHISEWMLSTMAMPSAPPSPEGAEGPEGWSSRDLWRADLDSRPRRRKREARERRLFFGAFFTEGRETEEAADCRSRSEPGCRCFCRLISGGGEGCAGGEPGPGSRSRAWGGRRGSGTGPGEEVRWWMGEAEGGPG</sequence>
<feature type="region of interest" description="Disordered" evidence="1">
    <location>
        <begin position="25"/>
        <end position="50"/>
    </location>
</feature>
<evidence type="ECO:0000313" key="3">
    <source>
        <dbReference type="Proteomes" id="UP000314294"/>
    </source>
</evidence>
<feature type="compositionally biased region" description="Low complexity" evidence="1">
    <location>
        <begin position="195"/>
        <end position="205"/>
    </location>
</feature>
<reference evidence="2 3" key="1">
    <citation type="submission" date="2019-03" db="EMBL/GenBank/DDBJ databases">
        <title>First draft genome of Liparis tanakae, snailfish: a comprehensive survey of snailfish specific genes.</title>
        <authorList>
            <person name="Kim W."/>
            <person name="Song I."/>
            <person name="Jeong J.-H."/>
            <person name="Kim D."/>
            <person name="Kim S."/>
            <person name="Ryu S."/>
            <person name="Song J.Y."/>
            <person name="Lee S.K."/>
        </authorList>
    </citation>
    <scope>NUCLEOTIDE SEQUENCE [LARGE SCALE GENOMIC DNA]</scope>
    <source>
        <tissue evidence="2">Muscle</tissue>
    </source>
</reference>
<name>A0A4Z2F2R4_9TELE</name>
<comment type="caution">
    <text evidence="2">The sequence shown here is derived from an EMBL/GenBank/DDBJ whole genome shotgun (WGS) entry which is preliminary data.</text>
</comment>
<feature type="compositionally biased region" description="Polar residues" evidence="1">
    <location>
        <begin position="39"/>
        <end position="50"/>
    </location>
</feature>